<evidence type="ECO:0000256" key="3">
    <source>
        <dbReference type="ARBA" id="ARBA00022664"/>
    </source>
</evidence>
<organism evidence="9 10">
    <name type="scientific">Paratrimastix pyriformis</name>
    <dbReference type="NCBI Taxonomy" id="342808"/>
    <lineage>
        <taxon>Eukaryota</taxon>
        <taxon>Metamonada</taxon>
        <taxon>Preaxostyla</taxon>
        <taxon>Paratrimastigidae</taxon>
        <taxon>Paratrimastix</taxon>
    </lineage>
</organism>
<sequence>MNFIAGGTAALSESLDKKVLVVLRDGKKLIGFLRTFDQFANIVLESCVERLYHENTYGDVPLGLQIVRGDSIVILGEIDPTLEPPPTMQEVDASSIMESQEEHQRESDERAKILKQFLAGRGLVPEATLEDLAT</sequence>
<keyword evidence="3 6" id="KW-0507">mRNA processing</keyword>
<reference evidence="9" key="1">
    <citation type="journal article" date="2022" name="bioRxiv">
        <title>Genomics of Preaxostyla Flagellates Illuminates Evolutionary Transitions and the Path Towards Mitochondrial Loss.</title>
        <authorList>
            <person name="Novak L.V.F."/>
            <person name="Treitli S.C."/>
            <person name="Pyrih J."/>
            <person name="Halakuc P."/>
            <person name="Pipaliya S.V."/>
            <person name="Vacek V."/>
            <person name="Brzon O."/>
            <person name="Soukal P."/>
            <person name="Eme L."/>
            <person name="Dacks J.B."/>
            <person name="Karnkowska A."/>
            <person name="Elias M."/>
            <person name="Hampl V."/>
        </authorList>
    </citation>
    <scope>NUCLEOTIDE SEQUENCE</scope>
    <source>
        <strain evidence="9">RCP-MX</strain>
    </source>
</reference>
<dbReference type="PROSITE" id="PS52002">
    <property type="entry name" value="SM"/>
    <property type="match status" value="1"/>
</dbReference>
<keyword evidence="2 6" id="KW-0963">Cytoplasm</keyword>
<dbReference type="InterPro" id="IPR010920">
    <property type="entry name" value="LSM_dom_sf"/>
</dbReference>
<comment type="caution">
    <text evidence="9">The sequence shown here is derived from an EMBL/GenBank/DDBJ whole genome shotgun (WGS) entry which is preliminary data.</text>
</comment>
<dbReference type="Gene3D" id="2.30.30.100">
    <property type="match status" value="1"/>
</dbReference>
<dbReference type="InterPro" id="IPR001163">
    <property type="entry name" value="Sm_dom_euk/arc"/>
</dbReference>
<accession>A0ABQ8UL98</accession>
<gene>
    <name evidence="6" type="primary">LSM1</name>
    <name evidence="9" type="ORF">PAPYR_6199</name>
</gene>
<dbReference type="Pfam" id="PF01423">
    <property type="entry name" value="LSM"/>
    <property type="match status" value="1"/>
</dbReference>
<comment type="subunit">
    <text evidence="6">LSm subunits form a heteromer with a donut shape.</text>
</comment>
<dbReference type="EMBL" id="JAPMOS010000034">
    <property type="protein sequence ID" value="KAJ4458089.1"/>
    <property type="molecule type" value="Genomic_DNA"/>
</dbReference>
<comment type="function">
    <text evidence="6">Probably involved with other LSm subunits in the general process of degradation of mRNAs.</text>
</comment>
<name>A0ABQ8UL98_9EUKA</name>
<evidence type="ECO:0000313" key="10">
    <source>
        <dbReference type="Proteomes" id="UP001141327"/>
    </source>
</evidence>
<evidence type="ECO:0000256" key="7">
    <source>
        <dbReference type="SAM" id="MobiDB-lite"/>
    </source>
</evidence>
<comment type="subcellular location">
    <subcellularLocation>
        <location evidence="6">Cytoplasm</location>
    </subcellularLocation>
    <subcellularLocation>
        <location evidence="6">Cytoplasm</location>
        <location evidence="6">P-body</location>
    </subcellularLocation>
</comment>
<evidence type="ECO:0000256" key="4">
    <source>
        <dbReference type="ARBA" id="ARBA00022884"/>
    </source>
</evidence>
<evidence type="ECO:0000256" key="5">
    <source>
        <dbReference type="ARBA" id="ARBA00023274"/>
    </source>
</evidence>
<comment type="similarity">
    <text evidence="1 6">Belongs to the snRNP Sm proteins family.</text>
</comment>
<dbReference type="SUPFAM" id="SSF50182">
    <property type="entry name" value="Sm-like ribonucleoproteins"/>
    <property type="match status" value="1"/>
</dbReference>
<evidence type="ECO:0000256" key="6">
    <source>
        <dbReference type="RuleBase" id="RU365047"/>
    </source>
</evidence>
<keyword evidence="10" id="KW-1185">Reference proteome</keyword>
<feature type="domain" description="Sm" evidence="8">
    <location>
        <begin position="6"/>
        <end position="81"/>
    </location>
</feature>
<feature type="region of interest" description="Disordered" evidence="7">
    <location>
        <begin position="79"/>
        <end position="107"/>
    </location>
</feature>
<proteinExistence type="inferred from homology"/>
<dbReference type="InterPro" id="IPR034104">
    <property type="entry name" value="Lsm1"/>
</dbReference>
<keyword evidence="4 6" id="KW-0694">RNA-binding</keyword>
<evidence type="ECO:0000313" key="9">
    <source>
        <dbReference type="EMBL" id="KAJ4458089.1"/>
    </source>
</evidence>
<dbReference type="CDD" id="cd01728">
    <property type="entry name" value="LSm1"/>
    <property type="match status" value="1"/>
</dbReference>
<dbReference type="PANTHER" id="PTHR15588">
    <property type="entry name" value="LSM1"/>
    <property type="match status" value="1"/>
</dbReference>
<dbReference type="InterPro" id="IPR044642">
    <property type="entry name" value="PTHR15588"/>
</dbReference>
<dbReference type="InterPro" id="IPR047575">
    <property type="entry name" value="Sm"/>
</dbReference>
<dbReference type="SMART" id="SM00651">
    <property type="entry name" value="Sm"/>
    <property type="match status" value="1"/>
</dbReference>
<protein>
    <recommendedName>
        <fullName evidence="6">U6 snRNA-associated Sm-like protein LSm1</fullName>
    </recommendedName>
</protein>
<keyword evidence="5 6" id="KW-0687">Ribonucleoprotein</keyword>
<dbReference type="Proteomes" id="UP001141327">
    <property type="component" value="Unassembled WGS sequence"/>
</dbReference>
<evidence type="ECO:0000256" key="1">
    <source>
        <dbReference type="ARBA" id="ARBA00006850"/>
    </source>
</evidence>
<dbReference type="PANTHER" id="PTHR15588:SF8">
    <property type="entry name" value="U6 SNRNA-ASSOCIATED SM-LIKE PROTEIN LSM1"/>
    <property type="match status" value="1"/>
</dbReference>
<evidence type="ECO:0000259" key="8">
    <source>
        <dbReference type="PROSITE" id="PS52002"/>
    </source>
</evidence>
<evidence type="ECO:0000256" key="2">
    <source>
        <dbReference type="ARBA" id="ARBA00022490"/>
    </source>
</evidence>